<keyword evidence="1" id="KW-1133">Transmembrane helix</keyword>
<gene>
    <name evidence="2" type="ORF">KC614_04765</name>
</gene>
<sequence length="244" mass="26780">MMSSERIAKINDKNGNVMLVILVVVILVTLAGVGYWYTQNGNSVSPTPTMKPTPTTSSIDTSDWKTYTNEEYGFSYLCPEWVECGHYGVSGVEELDENATITYLHDGITLNSSMSGLQDKILGAITFNVAIASLNSPGSLDELVSTMLNTGGYKYMYGSQAEQYGYMASTHDFELAGMVGKKIDTFESGNVSESTLLVLQKTKALYFVINTFNGQIEGDVRNYRDGLNATILEKVVNSFKALER</sequence>
<proteinExistence type="predicted"/>
<dbReference type="Proteomes" id="UP000751518">
    <property type="component" value="Unassembled WGS sequence"/>
</dbReference>
<feature type="transmembrane region" description="Helical" evidence="1">
    <location>
        <begin position="16"/>
        <end position="37"/>
    </location>
</feature>
<reference evidence="2" key="1">
    <citation type="submission" date="2020-04" db="EMBL/GenBank/DDBJ databases">
        <authorList>
            <person name="Zhang T."/>
        </authorList>
    </citation>
    <scope>NUCLEOTIDE SEQUENCE</scope>
    <source>
        <strain evidence="2">HKST-UBA03</strain>
    </source>
</reference>
<evidence type="ECO:0000313" key="2">
    <source>
        <dbReference type="EMBL" id="MCA9392476.1"/>
    </source>
</evidence>
<accession>A0A955LLC8</accession>
<name>A0A955LLC8_UNCKA</name>
<dbReference type="AlphaFoldDB" id="A0A955LLC8"/>
<evidence type="ECO:0000313" key="3">
    <source>
        <dbReference type="Proteomes" id="UP000751518"/>
    </source>
</evidence>
<evidence type="ECO:0000256" key="1">
    <source>
        <dbReference type="SAM" id="Phobius"/>
    </source>
</evidence>
<keyword evidence="1" id="KW-0812">Transmembrane</keyword>
<keyword evidence="1" id="KW-0472">Membrane</keyword>
<protein>
    <submittedName>
        <fullName evidence="2">Uncharacterized protein</fullName>
    </submittedName>
</protein>
<reference evidence="2" key="2">
    <citation type="journal article" date="2021" name="Microbiome">
        <title>Successional dynamics and alternative stable states in a saline activated sludge microbial community over 9 years.</title>
        <authorList>
            <person name="Wang Y."/>
            <person name="Ye J."/>
            <person name="Ju F."/>
            <person name="Liu L."/>
            <person name="Boyd J.A."/>
            <person name="Deng Y."/>
            <person name="Parks D.H."/>
            <person name="Jiang X."/>
            <person name="Yin X."/>
            <person name="Woodcroft B.J."/>
            <person name="Tyson G.W."/>
            <person name="Hugenholtz P."/>
            <person name="Polz M.F."/>
            <person name="Zhang T."/>
        </authorList>
    </citation>
    <scope>NUCLEOTIDE SEQUENCE</scope>
    <source>
        <strain evidence="2">HKST-UBA03</strain>
    </source>
</reference>
<comment type="caution">
    <text evidence="2">The sequence shown here is derived from an EMBL/GenBank/DDBJ whole genome shotgun (WGS) entry which is preliminary data.</text>
</comment>
<dbReference type="EMBL" id="JAGQKZ010000060">
    <property type="protein sequence ID" value="MCA9392476.1"/>
    <property type="molecule type" value="Genomic_DNA"/>
</dbReference>
<organism evidence="2 3">
    <name type="scientific">candidate division WWE3 bacterium</name>
    <dbReference type="NCBI Taxonomy" id="2053526"/>
    <lineage>
        <taxon>Bacteria</taxon>
        <taxon>Katanobacteria</taxon>
    </lineage>
</organism>